<evidence type="ECO:0000256" key="3">
    <source>
        <dbReference type="ARBA" id="ARBA00022617"/>
    </source>
</evidence>
<feature type="signal peptide" evidence="9">
    <location>
        <begin position="1"/>
        <end position="20"/>
    </location>
</feature>
<evidence type="ECO:0000256" key="9">
    <source>
        <dbReference type="SAM" id="SignalP"/>
    </source>
</evidence>
<keyword evidence="4 8" id="KW-0479">Metal-binding</keyword>
<evidence type="ECO:0000259" key="10">
    <source>
        <dbReference type="PROSITE" id="PS51007"/>
    </source>
</evidence>
<keyword evidence="9" id="KW-0732">Signal</keyword>
<evidence type="ECO:0000256" key="2">
    <source>
        <dbReference type="ARBA" id="ARBA00022448"/>
    </source>
</evidence>
<name>A0ABT5ITV3_9NEIS</name>
<feature type="domain" description="Cytochrome c" evidence="10">
    <location>
        <begin position="118"/>
        <end position="206"/>
    </location>
</feature>
<keyword evidence="2" id="KW-0813">Transport</keyword>
<keyword evidence="5" id="KW-0574">Periplasm</keyword>
<dbReference type="InterPro" id="IPR009056">
    <property type="entry name" value="Cyt_c-like_dom"/>
</dbReference>
<dbReference type="PROSITE" id="PS51007">
    <property type="entry name" value="CYTC"/>
    <property type="match status" value="2"/>
</dbReference>
<keyword evidence="12" id="KW-1185">Reference proteome</keyword>
<keyword evidence="6" id="KW-0249">Electron transport</keyword>
<dbReference type="Gene3D" id="1.10.760.10">
    <property type="entry name" value="Cytochrome c-like domain"/>
    <property type="match status" value="2"/>
</dbReference>
<evidence type="ECO:0000256" key="5">
    <source>
        <dbReference type="ARBA" id="ARBA00022764"/>
    </source>
</evidence>
<dbReference type="InterPro" id="IPR036909">
    <property type="entry name" value="Cyt_c-like_dom_sf"/>
</dbReference>
<evidence type="ECO:0000256" key="6">
    <source>
        <dbReference type="ARBA" id="ARBA00022982"/>
    </source>
</evidence>
<evidence type="ECO:0000256" key="1">
    <source>
        <dbReference type="ARBA" id="ARBA00004418"/>
    </source>
</evidence>
<organism evidence="11 12">
    <name type="scientific">Vogesella aquatica</name>
    <dbReference type="NCBI Taxonomy" id="2984206"/>
    <lineage>
        <taxon>Bacteria</taxon>
        <taxon>Pseudomonadati</taxon>
        <taxon>Pseudomonadota</taxon>
        <taxon>Betaproteobacteria</taxon>
        <taxon>Neisseriales</taxon>
        <taxon>Chromobacteriaceae</taxon>
        <taxon>Vogesella</taxon>
    </lineage>
</organism>
<dbReference type="Proteomes" id="UP001219956">
    <property type="component" value="Unassembled WGS sequence"/>
</dbReference>
<feature type="domain" description="Cytochrome c" evidence="10">
    <location>
        <begin position="29"/>
        <end position="108"/>
    </location>
</feature>
<comment type="caution">
    <text evidence="11">The sequence shown here is derived from an EMBL/GenBank/DDBJ whole genome shotgun (WGS) entry which is preliminary data.</text>
</comment>
<comment type="subcellular location">
    <subcellularLocation>
        <location evidence="1">Periplasm</location>
    </subcellularLocation>
</comment>
<evidence type="ECO:0000256" key="7">
    <source>
        <dbReference type="ARBA" id="ARBA00023004"/>
    </source>
</evidence>
<keyword evidence="3 8" id="KW-0349">Heme</keyword>
<dbReference type="EMBL" id="JAQQLF010000001">
    <property type="protein sequence ID" value="MDC7715700.1"/>
    <property type="molecule type" value="Genomic_DNA"/>
</dbReference>
<proteinExistence type="predicted"/>
<accession>A0ABT5ITV3</accession>
<evidence type="ECO:0000256" key="8">
    <source>
        <dbReference type="PROSITE-ProRule" id="PRU00433"/>
    </source>
</evidence>
<dbReference type="Pfam" id="PF00034">
    <property type="entry name" value="Cytochrom_C"/>
    <property type="match status" value="2"/>
</dbReference>
<dbReference type="RefSeq" id="WP_272750198.1">
    <property type="nucleotide sequence ID" value="NZ_JAQQLF010000001.1"/>
</dbReference>
<gene>
    <name evidence="11" type="ORF">PQU95_00510</name>
</gene>
<dbReference type="PIRSF" id="PIRSF000005">
    <property type="entry name" value="Cytochrome_c4"/>
    <property type="match status" value="1"/>
</dbReference>
<dbReference type="InterPro" id="IPR024167">
    <property type="entry name" value="Cytochrome_c4-like"/>
</dbReference>
<dbReference type="PANTHER" id="PTHR33751:SF9">
    <property type="entry name" value="CYTOCHROME C4"/>
    <property type="match status" value="1"/>
</dbReference>
<evidence type="ECO:0000313" key="11">
    <source>
        <dbReference type="EMBL" id="MDC7715700.1"/>
    </source>
</evidence>
<sequence length="206" mass="21457">MKRNMLLAIAAATFAASAMASTPAAPAKGDPVKGKAIVDQVCAACHGADGNSVASANPTLAGQHAKYIESQLKAFKSGERKNPIMMGMATPLTPADMANVAAYFSSQKVKPREAADKSQMPLGKKIYTAGNPATKVPACMACHGPAGKGYPDQYPAVGSQHAAYIAKQLADFKAGTDRKNAVMHDVAMRLTDAEVKAVSEYMSGLR</sequence>
<feature type="chain" id="PRO_5047057930" evidence="9">
    <location>
        <begin position="21"/>
        <end position="206"/>
    </location>
</feature>
<evidence type="ECO:0000313" key="12">
    <source>
        <dbReference type="Proteomes" id="UP001219956"/>
    </source>
</evidence>
<dbReference type="SUPFAM" id="SSF46626">
    <property type="entry name" value="Cytochrome c"/>
    <property type="match status" value="2"/>
</dbReference>
<reference evidence="11 12" key="1">
    <citation type="submission" date="2023-01" db="EMBL/GenBank/DDBJ databases">
        <title>Novel species of the genus Vogesella isolated from rivers.</title>
        <authorList>
            <person name="Lu H."/>
        </authorList>
    </citation>
    <scope>NUCLEOTIDE SEQUENCE [LARGE SCALE GENOMIC DNA]</scope>
    <source>
        <strain evidence="11 12">DC21W</strain>
    </source>
</reference>
<protein>
    <submittedName>
        <fullName evidence="11">C-type cytochrome</fullName>
    </submittedName>
</protein>
<evidence type="ECO:0000256" key="4">
    <source>
        <dbReference type="ARBA" id="ARBA00022723"/>
    </source>
</evidence>
<dbReference type="PANTHER" id="PTHR33751">
    <property type="entry name" value="CBB3-TYPE CYTOCHROME C OXIDASE SUBUNIT FIXP"/>
    <property type="match status" value="1"/>
</dbReference>
<dbReference type="InterPro" id="IPR050597">
    <property type="entry name" value="Cytochrome_c_Oxidase_Subunit"/>
</dbReference>
<keyword evidence="7 8" id="KW-0408">Iron</keyword>